<dbReference type="CDD" id="cd00812">
    <property type="entry name" value="LeuRS_core"/>
    <property type="match status" value="1"/>
</dbReference>
<dbReference type="PROSITE" id="PS00178">
    <property type="entry name" value="AA_TRNA_LIGASE_I"/>
    <property type="match status" value="1"/>
</dbReference>
<dbReference type="InterPro" id="IPR014729">
    <property type="entry name" value="Rossmann-like_a/b/a_fold"/>
</dbReference>
<evidence type="ECO:0000313" key="15">
    <source>
        <dbReference type="Proteomes" id="UP000033946"/>
    </source>
</evidence>
<feature type="domain" description="Methionyl/Leucyl tRNA synthetase" evidence="12">
    <location>
        <begin position="38"/>
        <end position="188"/>
    </location>
</feature>
<dbReference type="FunFam" id="3.40.50.620:FF:000003">
    <property type="entry name" value="Leucine--tRNA ligase"/>
    <property type="match status" value="1"/>
</dbReference>
<evidence type="ECO:0000256" key="4">
    <source>
        <dbReference type="ARBA" id="ARBA00022598"/>
    </source>
</evidence>
<comment type="caution">
    <text evidence="14">The sequence shown here is derived from an EMBL/GenBank/DDBJ whole genome shotgun (WGS) entry which is preliminary data.</text>
</comment>
<dbReference type="Gene3D" id="3.40.50.620">
    <property type="entry name" value="HUPs"/>
    <property type="match status" value="2"/>
</dbReference>
<dbReference type="EMBL" id="LCNE01000010">
    <property type="protein sequence ID" value="KKU48833.1"/>
    <property type="molecule type" value="Genomic_DNA"/>
</dbReference>
<evidence type="ECO:0000256" key="1">
    <source>
        <dbReference type="ARBA" id="ARBA00005594"/>
    </source>
</evidence>
<dbReference type="PANTHER" id="PTHR43740:SF2">
    <property type="entry name" value="LEUCINE--TRNA LIGASE, MITOCHONDRIAL"/>
    <property type="match status" value="1"/>
</dbReference>
<dbReference type="GO" id="GO:0004823">
    <property type="term" value="F:leucine-tRNA ligase activity"/>
    <property type="evidence" value="ECO:0007669"/>
    <property type="project" value="UniProtKB-EC"/>
</dbReference>
<dbReference type="InterPro" id="IPR002300">
    <property type="entry name" value="aa-tRNA-synth_Ia"/>
</dbReference>
<accession>A0A0G1T3R7</accession>
<evidence type="ECO:0000259" key="11">
    <source>
        <dbReference type="Pfam" id="PF00133"/>
    </source>
</evidence>
<dbReference type="InterPro" id="IPR001412">
    <property type="entry name" value="aa-tRNA-synth_I_CS"/>
</dbReference>
<dbReference type="GO" id="GO:0002161">
    <property type="term" value="F:aminoacyl-tRNA deacylase activity"/>
    <property type="evidence" value="ECO:0007669"/>
    <property type="project" value="InterPro"/>
</dbReference>
<dbReference type="InterPro" id="IPR025709">
    <property type="entry name" value="Leu_tRNA-synth_edit"/>
</dbReference>
<evidence type="ECO:0000259" key="12">
    <source>
        <dbReference type="Pfam" id="PF09334"/>
    </source>
</evidence>
<keyword evidence="4 10" id="KW-0436">Ligase</keyword>
<keyword evidence="3" id="KW-0963">Cytoplasm</keyword>
<comment type="catalytic activity">
    <reaction evidence="9">
        <text>tRNA(Leu) + L-leucine + ATP = L-leucyl-tRNA(Leu) + AMP + diphosphate</text>
        <dbReference type="Rhea" id="RHEA:11688"/>
        <dbReference type="Rhea" id="RHEA-COMP:9613"/>
        <dbReference type="Rhea" id="RHEA-COMP:9622"/>
        <dbReference type="ChEBI" id="CHEBI:30616"/>
        <dbReference type="ChEBI" id="CHEBI:33019"/>
        <dbReference type="ChEBI" id="CHEBI:57427"/>
        <dbReference type="ChEBI" id="CHEBI:78442"/>
        <dbReference type="ChEBI" id="CHEBI:78494"/>
        <dbReference type="ChEBI" id="CHEBI:456215"/>
        <dbReference type="EC" id="6.1.1.4"/>
    </reaction>
</comment>
<dbReference type="Proteomes" id="UP000033946">
    <property type="component" value="Unassembled WGS sequence"/>
</dbReference>
<protein>
    <recommendedName>
        <fullName evidence="2">leucine--tRNA ligase</fullName>
        <ecNumber evidence="2">6.1.1.4</ecNumber>
    </recommendedName>
</protein>
<feature type="non-terminal residue" evidence="14">
    <location>
        <position position="570"/>
    </location>
</feature>
<sequence>MSTHVPHKIEPKWQEKWHEAGVYRAGDSSKKPKSYVLIEFPYPSGERLHVGHARSYCALDTVARLRRMKGMNVLYPIGWDAFGLPAENYAIKTGIHPSITTLSNIANAKKQLLSWGISFDWSREINTSDPKYYKWTQWIFLQLYKAGLAYRSEIAVNWCPACKINLANEEVVNGACERCGHATQRRMQKQWLLRITKYADRLLQDLDTVDYRYDIKMQQTNWIGKKDGVNISYNIDGVTGAKIVCFTTRPDTNFGATFVVLAPEHILSRKIPTKEYKAAVDEYVANTMKKSELERISAGKEKTGVFTGRYAVNPLNAFRLPIYVSDFVLADVGGAVDGVFEGFGVAINSSFLNGMSSQEAIEAVTKHLEAKGWGERAVSYHLRDWVFSRQHYWGEPIPIIHCGKCGEVPVPENELPLELPHVEKYQPTDTGESPLAVMTSWVNVACPKCGGKAKRETDTMPNWAGSSWYFLRYTDPNNDRALASPEKLKRWLPVDWYNGGMEHTTLHLLYSRFWHKFLYDQGFAPTPEPYAKRTSHGVVLGPDGAKMSKSKGNVINPDDIVEAFGADTLR</sequence>
<dbReference type="PANTHER" id="PTHR43740">
    <property type="entry name" value="LEUCYL-TRNA SYNTHETASE"/>
    <property type="match status" value="1"/>
</dbReference>
<evidence type="ECO:0000256" key="7">
    <source>
        <dbReference type="ARBA" id="ARBA00022917"/>
    </source>
</evidence>
<dbReference type="FunFam" id="3.40.50.620:FF:000056">
    <property type="entry name" value="Leucine--tRNA ligase"/>
    <property type="match status" value="1"/>
</dbReference>
<dbReference type="InterPro" id="IPR002302">
    <property type="entry name" value="Leu-tRNA-ligase"/>
</dbReference>
<proteinExistence type="inferred from homology"/>
<dbReference type="SUPFAM" id="SSF52374">
    <property type="entry name" value="Nucleotidylyl transferase"/>
    <property type="match status" value="1"/>
</dbReference>
<keyword evidence="6 10" id="KW-0067">ATP-binding</keyword>
<dbReference type="GO" id="GO:0005524">
    <property type="term" value="F:ATP binding"/>
    <property type="evidence" value="ECO:0007669"/>
    <property type="project" value="UniProtKB-KW"/>
</dbReference>
<dbReference type="InterPro" id="IPR009008">
    <property type="entry name" value="Val/Leu/Ile-tRNA-synth_edit"/>
</dbReference>
<dbReference type="GO" id="GO:0006429">
    <property type="term" value="P:leucyl-tRNA aminoacylation"/>
    <property type="evidence" value="ECO:0007669"/>
    <property type="project" value="InterPro"/>
</dbReference>
<evidence type="ECO:0000256" key="2">
    <source>
        <dbReference type="ARBA" id="ARBA00013164"/>
    </source>
</evidence>
<evidence type="ECO:0000256" key="9">
    <source>
        <dbReference type="ARBA" id="ARBA00047469"/>
    </source>
</evidence>
<evidence type="ECO:0000256" key="8">
    <source>
        <dbReference type="ARBA" id="ARBA00023146"/>
    </source>
</evidence>
<organism evidence="14 15">
    <name type="scientific">candidate division WWE3 bacterium GW2011_GWA2_46_9</name>
    <dbReference type="NCBI Taxonomy" id="1619111"/>
    <lineage>
        <taxon>Bacteria</taxon>
        <taxon>Katanobacteria</taxon>
    </lineage>
</organism>
<dbReference type="SUPFAM" id="SSF50677">
    <property type="entry name" value="ValRS/IleRS/LeuRS editing domain"/>
    <property type="match status" value="1"/>
</dbReference>
<dbReference type="Pfam" id="PF00133">
    <property type="entry name" value="tRNA-synt_1"/>
    <property type="match status" value="1"/>
</dbReference>
<gene>
    <name evidence="14" type="ORF">UX69_C0010G0001</name>
</gene>
<feature type="domain" description="Leucyl-tRNA synthetase editing" evidence="13">
    <location>
        <begin position="221"/>
        <end position="336"/>
    </location>
</feature>
<dbReference type="PRINTS" id="PR00985">
    <property type="entry name" value="TRNASYNTHLEU"/>
</dbReference>
<dbReference type="InterPro" id="IPR015413">
    <property type="entry name" value="Methionyl/Leucyl_tRNA_Synth"/>
</dbReference>
<reference evidence="14 15" key="1">
    <citation type="journal article" date="2015" name="Nature">
        <title>rRNA introns, odd ribosomes, and small enigmatic genomes across a large radiation of phyla.</title>
        <authorList>
            <person name="Brown C.T."/>
            <person name="Hug L.A."/>
            <person name="Thomas B.C."/>
            <person name="Sharon I."/>
            <person name="Castelle C.J."/>
            <person name="Singh A."/>
            <person name="Wilkins M.J."/>
            <person name="Williams K.H."/>
            <person name="Banfield J.F."/>
        </authorList>
    </citation>
    <scope>NUCLEOTIDE SEQUENCE [LARGE SCALE GENOMIC DNA]</scope>
</reference>
<dbReference type="EC" id="6.1.1.4" evidence="2"/>
<evidence type="ECO:0000256" key="10">
    <source>
        <dbReference type="RuleBase" id="RU363035"/>
    </source>
</evidence>
<evidence type="ECO:0000256" key="3">
    <source>
        <dbReference type="ARBA" id="ARBA00022490"/>
    </source>
</evidence>
<keyword evidence="8 10" id="KW-0030">Aminoacyl-tRNA synthetase</keyword>
<evidence type="ECO:0000259" key="13">
    <source>
        <dbReference type="Pfam" id="PF13603"/>
    </source>
</evidence>
<dbReference type="Pfam" id="PF13603">
    <property type="entry name" value="tRNA-synt_1_2"/>
    <property type="match status" value="1"/>
</dbReference>
<evidence type="ECO:0000313" key="14">
    <source>
        <dbReference type="EMBL" id="KKU48833.1"/>
    </source>
</evidence>
<dbReference type="GO" id="GO:0005829">
    <property type="term" value="C:cytosol"/>
    <property type="evidence" value="ECO:0007669"/>
    <property type="project" value="TreeGrafter"/>
</dbReference>
<evidence type="ECO:0000256" key="6">
    <source>
        <dbReference type="ARBA" id="ARBA00022840"/>
    </source>
</evidence>
<name>A0A0G1T3R7_UNCKA</name>
<dbReference type="Pfam" id="PF09334">
    <property type="entry name" value="tRNA-synt_1g"/>
    <property type="match status" value="1"/>
</dbReference>
<comment type="similarity">
    <text evidence="1 10">Belongs to the class-I aminoacyl-tRNA synthetase family.</text>
</comment>
<feature type="domain" description="Aminoacyl-tRNA synthetase class Ia" evidence="11">
    <location>
        <begin position="382"/>
        <end position="570"/>
    </location>
</feature>
<keyword evidence="5 10" id="KW-0547">Nucleotide-binding</keyword>
<keyword evidence="7 10" id="KW-0648">Protein biosynthesis</keyword>
<dbReference type="AlphaFoldDB" id="A0A0G1T3R7"/>
<evidence type="ECO:0000256" key="5">
    <source>
        <dbReference type="ARBA" id="ARBA00022741"/>
    </source>
</evidence>
<dbReference type="Gene3D" id="1.10.730.10">
    <property type="entry name" value="Isoleucyl-tRNA Synthetase, Domain 1"/>
    <property type="match status" value="2"/>
</dbReference>